<reference evidence="1 2" key="1">
    <citation type="journal article" date="2021" name="Front. Genet.">
        <title>Chromosome-Level Genome Assembly Reveals Significant Gene Expansion in the Toll and IMD Signaling Pathways of Dendrolimus kikuchii.</title>
        <authorList>
            <person name="Zhou J."/>
            <person name="Wu P."/>
            <person name="Xiong Z."/>
            <person name="Liu N."/>
            <person name="Zhao N."/>
            <person name="Ji M."/>
            <person name="Qiu Y."/>
            <person name="Yang B."/>
        </authorList>
    </citation>
    <scope>NUCLEOTIDE SEQUENCE [LARGE SCALE GENOMIC DNA]</scope>
    <source>
        <strain evidence="1">Ann1</strain>
    </source>
</reference>
<proteinExistence type="predicted"/>
<name>A0ACC1DII3_9NEOP</name>
<dbReference type="EMBL" id="CM034388">
    <property type="protein sequence ID" value="KAJ0183463.1"/>
    <property type="molecule type" value="Genomic_DNA"/>
</dbReference>
<accession>A0ACC1DII3</accession>
<protein>
    <submittedName>
        <fullName evidence="1">Uncharacterized protein</fullName>
    </submittedName>
</protein>
<sequence length="2511" mass="285855">MASTDTSTASSQVTAAAEDHKRTVDEAFLNKLKGLVERLRLDNMTLKKSLDVERSEVRALKAQYDSTLRNLKTEHKKREDILEKQLRTVSKPEKAHEDIQANSNKLIELKKLSTEIQSLKAANKGLQEKLKVAQAAECARAAELRAQAAKHAALEQAARRDARSQCHKLLEEIKSKERVIIQLRREAARAVAAQNDQAQRMECGANEFNRKLRGDQGKEKSNREDLKTDIQHRKETFYREAPSDEDSAVSSAPASLSPQPLNDMWSCGQCRSAAERATAAARECTKLADALRDARDQLELMEFRLLELEDAHPDKGARDNLTDSDSGCVSPGSRIKDSASPELKRMDSGYKSPHVPSSPCNPRRHLGTPHDDFKEDFAKAQVLADILDRNSETTSDSLKSNPVKEHLEQMILNAASAEDRSCLEQVLMLLYNLQALSSSVSEDECFQAKPRRISDLRLKSDSDYPSHKTHKAIATVTPYQQKGYKCESLESLCSEERKPNSVLQESGIFEGVETETKFTQTDVNESFECTGELNTEIQRLNSIREKLERQGVRNRTLSAKDDSDGLECRCVKLGKKHKQYYERRLKFLEGKISIYEAAQDVKEAKLAQRLQKEYLLENRIQELESQLTDLQDKYERLEEECCELEEIENDTRLHWQQLEMDYELCSAQLRDMTEQRECSRAQAERLMAELTNRECALKAREAELLTRLEKLEKAVPALIAWNVVQCIGASISSGGQRALMNRMGPYGQDTKAVIAQIRHETKQREQCAAIVAWTDISTATAPTANELQQQITKLIAERKQIEMQTTQVIKKLEKRVKELEEDLETAKRQVAATLAGADTKKEKIEEKIKELEAKLRKEKESEKLPVDPETGTKLRALLVSEQELKNRVAELERREAAYLEMLTQADDMWAEMEGGYKKKIEESQTTETQLRGKVKKLETERDQYRKCFEPLKKKLKEVEESESGMRIALEKAERDADALKEQNNNLAAMFGKADAEAKKAEAAFKVFDTKFKKEIEQLRKINKQLDSDLKTQRDISKKMEVNFMGDLECIRKELNRTCKNNQELEVTNSELKEEVESLEKQLALTQKALTQCKRKCDEKIKTLSHELSIKTEELEELRSETLRQTYHASRVELKPERTEYIDEGYSIYSSVPKKTDFNRMHHSMSYITSDSRCSCPSMRSQLVSQLIEDLFERVHNTVDDDLTRLCKEIAPANSRDVTVETKAKITNYLLMAISKELVRSIGDADAKTDTEEWQRAVSSMTYSVPSYQSRDGSGDPFASLRLSGNAGVVAGAARLASVSCACAAARLCAALPDLADAVKTCQEEVLDHGDVKIMEEQLANAIESIVNCPSRHLCDFKCNDTSTDLTLVPSLVKPLDTYDMLDRSKDISITQIQSMPIACSRKELNSPTAKLSAQIMDLPYTDFKESISYSKSDVSSYKTRKNSKYDIFKRIKEVYKACSCKVCECIVGKSLMIKSDLCKCKPCDCNECTKYMLNQNVDVNTVLVTGCPCIQCTSSKCQGIVKKFDEPTSCVCKPCDCIQCAESFSKPCDCKPCQCIECISLTLPKHNTLIVAPVGEDCNQRNLCQCQPCNCIQCGYNYGTSSLMHEMSTGLNRHQNCHCETCVDESCAPDANDTCKCERRNSFMRKPVDRDTHEFDIRQAIVTNELPRKHNNRVMDNQYSTIAMFAALANNYPKFAMNKKILCDCEECECLVCNCAENAVNSIKSSQLFDTAKVLPNISKRSLKKCKCLPCECQYCAKRLNQEGKKTSSERTMGRICECDVCDCFNCEKSARPMSAVYNKIHSPSKNFHKFSSRIHCKCDPCECRDCKIENSVGDIDYHDRTRCFYNVDEKPSAVIYPVKKAKLLTPDMFENKKNSSENYKHEYHFGSEGNFPRSSVHKYCQMQTIKSEKDFPIYHVSPQDSKYSTSTNYITKEKLPLNVKRQSKYFKNALETQSYETSNQSEISQYDTNIKCKNMHASQLNKNQNSNRNFTGMNFIGMSSYNCQSKMTQQGESIFPLLVDKHNYNCDVSSCNSSGHDSTDYFIKLPTQTLTKCINDIINLDVNKSLKVNRRSITKISGEKSPGMSYYNVNDHAGKHLYVSTIVTNRDKEFTKPNQTTCSSIQVDLSEVYKTVLKSKNLSKDRQYLKRLKKHRKTESTQTILQKTSKTKNFDSLNADINSIYRVRRPKIDRRLNEVLINLSEPEIASKLYSPLDLVSNHSILNKRILNILKKEEYLSCKWANHSLPVFKNDEIDIFQLDINYERVRRTLQEAKAFSLYLANLLEKYEKADAEFPNSSLQQVRAFNEKVQWPIYKKHFDPLSSEPIAKNARVCVFANIETGAKEELLQEAILEDYNKDIVRQENKDLADLQRHIKELLELSIVYPVTKKRPKKLDVDQSVSTDLEIPNIPSVKSSCDNQKVSFLGLRRVSDHTVLVKWNKPRVMTHVQGYELLVDGRAVQRLINPTKCMAVVTCLPHTDRVLLTIKTIMSHVKQCGHVPTSSIVYRPRKRLS</sequence>
<comment type="caution">
    <text evidence="1">The sequence shown here is derived from an EMBL/GenBank/DDBJ whole genome shotgun (WGS) entry which is preliminary data.</text>
</comment>
<evidence type="ECO:0000313" key="2">
    <source>
        <dbReference type="Proteomes" id="UP000824533"/>
    </source>
</evidence>
<evidence type="ECO:0000313" key="1">
    <source>
        <dbReference type="EMBL" id="KAJ0183463.1"/>
    </source>
</evidence>
<keyword evidence="2" id="KW-1185">Reference proteome</keyword>
<dbReference type="Proteomes" id="UP000824533">
    <property type="component" value="Linkage Group LG02"/>
</dbReference>
<gene>
    <name evidence="1" type="ORF">K1T71_001439</name>
</gene>
<organism evidence="1 2">
    <name type="scientific">Dendrolimus kikuchii</name>
    <dbReference type="NCBI Taxonomy" id="765133"/>
    <lineage>
        <taxon>Eukaryota</taxon>
        <taxon>Metazoa</taxon>
        <taxon>Ecdysozoa</taxon>
        <taxon>Arthropoda</taxon>
        <taxon>Hexapoda</taxon>
        <taxon>Insecta</taxon>
        <taxon>Pterygota</taxon>
        <taxon>Neoptera</taxon>
        <taxon>Endopterygota</taxon>
        <taxon>Lepidoptera</taxon>
        <taxon>Glossata</taxon>
        <taxon>Ditrysia</taxon>
        <taxon>Bombycoidea</taxon>
        <taxon>Lasiocampidae</taxon>
        <taxon>Dendrolimus</taxon>
    </lineage>
</organism>